<accession>A0A261XUA3</accession>
<dbReference type="GO" id="GO:0000175">
    <property type="term" value="F:3'-5'-RNA exonuclease activity"/>
    <property type="evidence" value="ECO:0007669"/>
    <property type="project" value="TreeGrafter"/>
</dbReference>
<dbReference type="Gene3D" id="3.60.10.10">
    <property type="entry name" value="Endonuclease/exonuclease/phosphatase"/>
    <property type="match status" value="1"/>
</dbReference>
<reference evidence="1 2" key="1">
    <citation type="journal article" date="2017" name="Mycologia">
        <title>Bifiguratus adelaidae, gen. et sp. nov., a new member of Mucoromycotina in endophytic and soil-dwelling habitats.</title>
        <authorList>
            <person name="Torres-Cruz T.J."/>
            <person name="Billingsley Tobias T.L."/>
            <person name="Almatruk M."/>
            <person name="Hesse C."/>
            <person name="Kuske C.R."/>
            <person name="Desiro A."/>
            <person name="Benucci G.M."/>
            <person name="Bonito G."/>
            <person name="Stajich J.E."/>
            <person name="Dunlap C."/>
            <person name="Arnold A.E."/>
            <person name="Porras-Alfaro A."/>
        </authorList>
    </citation>
    <scope>NUCLEOTIDE SEQUENCE [LARGE SCALE GENOMIC DNA]</scope>
    <source>
        <strain evidence="1 2">AZ0501</strain>
    </source>
</reference>
<dbReference type="SUPFAM" id="SSF56219">
    <property type="entry name" value="DNase I-like"/>
    <property type="match status" value="1"/>
</dbReference>
<dbReference type="InterPro" id="IPR050410">
    <property type="entry name" value="CCR4/nocturin_mRNA_transcr"/>
</dbReference>
<name>A0A261XUA3_9FUNG</name>
<dbReference type="OrthoDB" id="428734at2759"/>
<evidence type="ECO:0000313" key="2">
    <source>
        <dbReference type="Proteomes" id="UP000242875"/>
    </source>
</evidence>
<evidence type="ECO:0000313" key="1">
    <source>
        <dbReference type="EMBL" id="OZJ01903.1"/>
    </source>
</evidence>
<dbReference type="PANTHER" id="PTHR12121:SF100">
    <property type="entry name" value="POLY(A)-SPECIFIC RIBONUCLEASE"/>
    <property type="match status" value="1"/>
</dbReference>
<feature type="non-terminal residue" evidence="1">
    <location>
        <position position="1"/>
    </location>
</feature>
<dbReference type="InterPro" id="IPR036691">
    <property type="entry name" value="Endo/exonu/phosph_ase_sf"/>
</dbReference>
<proteinExistence type="predicted"/>
<dbReference type="Proteomes" id="UP000242875">
    <property type="component" value="Unassembled WGS sequence"/>
</dbReference>
<dbReference type="AlphaFoldDB" id="A0A261XUA3"/>
<comment type="caution">
    <text evidence="1">The sequence shown here is derived from an EMBL/GenBank/DDBJ whole genome shotgun (WGS) entry which is preliminary data.</text>
</comment>
<dbReference type="PANTHER" id="PTHR12121">
    <property type="entry name" value="CARBON CATABOLITE REPRESSOR PROTEIN 4"/>
    <property type="match status" value="1"/>
</dbReference>
<evidence type="ECO:0008006" key="3">
    <source>
        <dbReference type="Google" id="ProtNLM"/>
    </source>
</evidence>
<organism evidence="1 2">
    <name type="scientific">Bifiguratus adelaidae</name>
    <dbReference type="NCBI Taxonomy" id="1938954"/>
    <lineage>
        <taxon>Eukaryota</taxon>
        <taxon>Fungi</taxon>
        <taxon>Fungi incertae sedis</taxon>
        <taxon>Mucoromycota</taxon>
        <taxon>Mucoromycotina</taxon>
        <taxon>Endogonomycetes</taxon>
        <taxon>Endogonales</taxon>
        <taxon>Endogonales incertae sedis</taxon>
        <taxon>Bifiguratus</taxon>
    </lineage>
</organism>
<protein>
    <recommendedName>
        <fullName evidence="3">Endonuclease/exonuclease/phosphatase domain-containing protein</fullName>
    </recommendedName>
</protein>
<keyword evidence="2" id="KW-1185">Reference proteome</keyword>
<sequence>PTTANCPLSLPVTGSGVYDYVSKGSVSADHEDLQDHDYGSFTASGLSHNLGLRTGFEGVIDYIWYTTSSLSISGLLGPVDKSYLGRIVGFPHAHYPSDHVCILAEFKLRFKPETREAKF</sequence>
<gene>
    <name evidence="1" type="ORF">BZG36_05359</name>
</gene>
<dbReference type="EMBL" id="MVBO01000220">
    <property type="protein sequence ID" value="OZJ01903.1"/>
    <property type="molecule type" value="Genomic_DNA"/>
</dbReference>